<evidence type="ECO:0000313" key="7">
    <source>
        <dbReference type="EMBL" id="PWN87218.1"/>
    </source>
</evidence>
<comment type="subcellular location">
    <subcellularLocation>
        <location evidence="1">Membrane</location>
    </subcellularLocation>
</comment>
<proteinExistence type="predicted"/>
<dbReference type="OrthoDB" id="6354873at2759"/>
<evidence type="ECO:0000256" key="1">
    <source>
        <dbReference type="ARBA" id="ARBA00004370"/>
    </source>
</evidence>
<dbReference type="Pfam" id="PF04116">
    <property type="entry name" value="FA_hydroxylase"/>
    <property type="match status" value="1"/>
</dbReference>
<dbReference type="InterPro" id="IPR006694">
    <property type="entry name" value="Fatty_acid_hydroxylase"/>
</dbReference>
<protein>
    <recommendedName>
        <fullName evidence="6">Fatty acid hydroxylase domain-containing protein</fullName>
    </recommendedName>
</protein>
<sequence length="367" mass="41781">MATTTTTTATNPAVPQVAAKPMAKGSARFRSSWHDEAKQSSWSIAHWFFHLLDIDPLPPKASFPVADKADKVPYVSEWSLHRWIAPRLAVPLLLHHVLVAHYGITLHPVAAFFLYSVAFKLFGVSTMHMLRRVGAQHGFLDGQVPRDGIPDDSVGKVAMSLISTSTYRPILAVMLAYDRNAPPALSWMVPAQLTLYTVVLDFWFYWYHRLMHEVPWLWKLHSTHHLTRHPNATLTLFADEVQEIFDIAGIPLFAYWTIRYLVPVLGGSNFGFYEWWFCGMYVAFIELAGHSGLRVFAQPPGSFGILRSAGIELCIEDHDLHHRRGWKKSGNYGKQTRVWDTLFGSKIAREECTEDNVDWSQRVAIPW</sequence>
<keyword evidence="8" id="KW-1185">Reference proteome</keyword>
<dbReference type="GO" id="GO:0005506">
    <property type="term" value="F:iron ion binding"/>
    <property type="evidence" value="ECO:0007669"/>
    <property type="project" value="InterPro"/>
</dbReference>
<organism evidence="7 8">
    <name type="scientific">Acaromyces ingoldii</name>
    <dbReference type="NCBI Taxonomy" id="215250"/>
    <lineage>
        <taxon>Eukaryota</taxon>
        <taxon>Fungi</taxon>
        <taxon>Dikarya</taxon>
        <taxon>Basidiomycota</taxon>
        <taxon>Ustilaginomycotina</taxon>
        <taxon>Exobasidiomycetes</taxon>
        <taxon>Exobasidiales</taxon>
        <taxon>Cryptobasidiaceae</taxon>
        <taxon>Acaromyces</taxon>
    </lineage>
</organism>
<dbReference type="EMBL" id="KZ819641">
    <property type="protein sequence ID" value="PWN87218.1"/>
    <property type="molecule type" value="Genomic_DNA"/>
</dbReference>
<dbReference type="AlphaFoldDB" id="A0A316YEY7"/>
<dbReference type="GO" id="GO:0016491">
    <property type="term" value="F:oxidoreductase activity"/>
    <property type="evidence" value="ECO:0007669"/>
    <property type="project" value="InterPro"/>
</dbReference>
<dbReference type="GeneID" id="37044800"/>
<feature type="transmembrane region" description="Helical" evidence="5">
    <location>
        <begin position="184"/>
        <end position="206"/>
    </location>
</feature>
<dbReference type="Proteomes" id="UP000245768">
    <property type="component" value="Unassembled WGS sequence"/>
</dbReference>
<dbReference type="STRING" id="215250.A0A316YEY7"/>
<gene>
    <name evidence="7" type="ORF">FA10DRAFT_269806</name>
</gene>
<dbReference type="GO" id="GO:0008610">
    <property type="term" value="P:lipid biosynthetic process"/>
    <property type="evidence" value="ECO:0007669"/>
    <property type="project" value="InterPro"/>
</dbReference>
<reference evidence="7 8" key="1">
    <citation type="journal article" date="2018" name="Mol. Biol. Evol.">
        <title>Broad Genomic Sampling Reveals a Smut Pathogenic Ancestry of the Fungal Clade Ustilaginomycotina.</title>
        <authorList>
            <person name="Kijpornyongpan T."/>
            <person name="Mondo S.J."/>
            <person name="Barry K."/>
            <person name="Sandor L."/>
            <person name="Lee J."/>
            <person name="Lipzen A."/>
            <person name="Pangilinan J."/>
            <person name="LaButti K."/>
            <person name="Hainaut M."/>
            <person name="Henrissat B."/>
            <person name="Grigoriev I.V."/>
            <person name="Spatafora J.W."/>
            <person name="Aime M.C."/>
        </authorList>
    </citation>
    <scope>NUCLEOTIDE SEQUENCE [LARGE SCALE GENOMIC DNA]</scope>
    <source>
        <strain evidence="7 8">MCA 4198</strain>
    </source>
</reference>
<keyword evidence="2 5" id="KW-0812">Transmembrane</keyword>
<evidence type="ECO:0000259" key="6">
    <source>
        <dbReference type="Pfam" id="PF04116"/>
    </source>
</evidence>
<feature type="transmembrane region" description="Helical" evidence="5">
    <location>
        <begin position="99"/>
        <end position="122"/>
    </location>
</feature>
<dbReference type="GO" id="GO:0016020">
    <property type="term" value="C:membrane"/>
    <property type="evidence" value="ECO:0007669"/>
    <property type="project" value="UniProtKB-SubCell"/>
</dbReference>
<dbReference type="PANTHER" id="PTHR11863">
    <property type="entry name" value="STEROL DESATURASE"/>
    <property type="match status" value="1"/>
</dbReference>
<name>A0A316YEY7_9BASI</name>
<keyword evidence="3 5" id="KW-1133">Transmembrane helix</keyword>
<accession>A0A316YEY7</accession>
<evidence type="ECO:0000313" key="8">
    <source>
        <dbReference type="Proteomes" id="UP000245768"/>
    </source>
</evidence>
<evidence type="ECO:0000256" key="4">
    <source>
        <dbReference type="ARBA" id="ARBA00023136"/>
    </source>
</evidence>
<evidence type="ECO:0000256" key="3">
    <source>
        <dbReference type="ARBA" id="ARBA00022989"/>
    </source>
</evidence>
<evidence type="ECO:0000256" key="5">
    <source>
        <dbReference type="SAM" id="Phobius"/>
    </source>
</evidence>
<evidence type="ECO:0000256" key="2">
    <source>
        <dbReference type="ARBA" id="ARBA00022692"/>
    </source>
</evidence>
<keyword evidence="4 5" id="KW-0472">Membrane</keyword>
<feature type="domain" description="Fatty acid hydroxylase" evidence="6">
    <location>
        <begin position="194"/>
        <end position="345"/>
    </location>
</feature>
<dbReference type="InParanoid" id="A0A316YEY7"/>
<dbReference type="InterPro" id="IPR050307">
    <property type="entry name" value="Sterol_Desaturase_Related"/>
</dbReference>
<dbReference type="RefSeq" id="XP_025374416.1">
    <property type="nucleotide sequence ID" value="XM_025522884.1"/>
</dbReference>